<comment type="catalytic activity">
    <reaction evidence="1">
        <text>ATP + protein L-histidine = ADP + protein N-phospho-L-histidine.</text>
        <dbReference type="EC" id="2.7.13.3"/>
    </reaction>
</comment>
<dbReference type="InterPro" id="IPR036097">
    <property type="entry name" value="HisK_dim/P_sf"/>
</dbReference>
<keyword evidence="3 5" id="KW-0808">Transferase</keyword>
<dbReference type="PANTHER" id="PTHR43102">
    <property type="entry name" value="SLR1143 PROTEIN"/>
    <property type="match status" value="1"/>
</dbReference>
<dbReference type="PANTHER" id="PTHR43102:SF2">
    <property type="entry name" value="GAF DOMAIN-CONTAINING PROTEIN"/>
    <property type="match status" value="1"/>
</dbReference>
<dbReference type="SMART" id="SM00388">
    <property type="entry name" value="HisKA"/>
    <property type="match status" value="1"/>
</dbReference>
<reference evidence="5" key="1">
    <citation type="journal article" date="2020" name="mSystems">
        <title>Genome- and Community-Level Interaction Insights into Carbon Utilization and Element Cycling Functions of Hydrothermarchaeota in Hydrothermal Sediment.</title>
        <authorList>
            <person name="Zhou Z."/>
            <person name="Liu Y."/>
            <person name="Xu W."/>
            <person name="Pan J."/>
            <person name="Luo Z.H."/>
            <person name="Li M."/>
        </authorList>
    </citation>
    <scope>NUCLEOTIDE SEQUENCE [LARGE SCALE GENOMIC DNA]</scope>
    <source>
        <strain evidence="5">SpSt-374</strain>
    </source>
</reference>
<dbReference type="Gene3D" id="1.10.287.130">
    <property type="match status" value="1"/>
</dbReference>
<dbReference type="Gene3D" id="3.30.450.40">
    <property type="match status" value="1"/>
</dbReference>
<dbReference type="InterPro" id="IPR036890">
    <property type="entry name" value="HATPase_C_sf"/>
</dbReference>
<proteinExistence type="predicted"/>
<name>A0A7C3ZF33_9CYAN</name>
<dbReference type="Pfam" id="PF00512">
    <property type="entry name" value="HisKA"/>
    <property type="match status" value="1"/>
</dbReference>
<evidence type="ECO:0000256" key="1">
    <source>
        <dbReference type="ARBA" id="ARBA00000085"/>
    </source>
</evidence>
<dbReference type="SMART" id="SM00065">
    <property type="entry name" value="GAF"/>
    <property type="match status" value="1"/>
</dbReference>
<keyword evidence="3 5" id="KW-0418">Kinase</keyword>
<dbReference type="SUPFAM" id="SSF55781">
    <property type="entry name" value="GAF domain-like"/>
    <property type="match status" value="1"/>
</dbReference>
<dbReference type="Pfam" id="PF01590">
    <property type="entry name" value="GAF"/>
    <property type="match status" value="1"/>
</dbReference>
<dbReference type="EC" id="2.7.13.3" evidence="2"/>
<gene>
    <name evidence="5" type="ORF">ENR15_02205</name>
</gene>
<evidence type="ECO:0000256" key="3">
    <source>
        <dbReference type="ARBA" id="ARBA00022777"/>
    </source>
</evidence>
<dbReference type="EMBL" id="DSPX01000017">
    <property type="protein sequence ID" value="HGF99499.1"/>
    <property type="molecule type" value="Genomic_DNA"/>
</dbReference>
<comment type="caution">
    <text evidence="5">The sequence shown here is derived from an EMBL/GenBank/DDBJ whole genome shotgun (WGS) entry which is preliminary data.</text>
</comment>
<evidence type="ECO:0000256" key="2">
    <source>
        <dbReference type="ARBA" id="ARBA00012438"/>
    </source>
</evidence>
<dbReference type="InterPro" id="IPR005467">
    <property type="entry name" value="His_kinase_dom"/>
</dbReference>
<dbReference type="InterPro" id="IPR003661">
    <property type="entry name" value="HisK_dim/P_dom"/>
</dbReference>
<evidence type="ECO:0000313" key="5">
    <source>
        <dbReference type="EMBL" id="HGF99499.1"/>
    </source>
</evidence>
<organism evidence="5">
    <name type="scientific">Planktothricoides sp. SpSt-374</name>
    <dbReference type="NCBI Taxonomy" id="2282167"/>
    <lineage>
        <taxon>Bacteria</taxon>
        <taxon>Bacillati</taxon>
        <taxon>Cyanobacteriota</taxon>
        <taxon>Cyanophyceae</taxon>
        <taxon>Oscillatoriophycideae</taxon>
        <taxon>Oscillatoriales</taxon>
        <taxon>Oscillatoriaceae</taxon>
        <taxon>Planktothricoides</taxon>
    </lineage>
</organism>
<dbReference type="GO" id="GO:0000155">
    <property type="term" value="F:phosphorelay sensor kinase activity"/>
    <property type="evidence" value="ECO:0007669"/>
    <property type="project" value="InterPro"/>
</dbReference>
<dbReference type="CDD" id="cd00082">
    <property type="entry name" value="HisKA"/>
    <property type="match status" value="1"/>
</dbReference>
<feature type="domain" description="Histidine kinase" evidence="4">
    <location>
        <begin position="230"/>
        <end position="504"/>
    </location>
</feature>
<dbReference type="SUPFAM" id="SSF47384">
    <property type="entry name" value="Homodimeric domain of signal transducing histidine kinase"/>
    <property type="match status" value="1"/>
</dbReference>
<accession>A0A7C3ZF33</accession>
<protein>
    <recommendedName>
        <fullName evidence="2">histidine kinase</fullName>
        <ecNumber evidence="2">2.7.13.3</ecNumber>
    </recommendedName>
</protein>
<dbReference type="InterPro" id="IPR003018">
    <property type="entry name" value="GAF"/>
</dbReference>
<evidence type="ECO:0000259" key="4">
    <source>
        <dbReference type="PROSITE" id="PS50109"/>
    </source>
</evidence>
<dbReference type="InterPro" id="IPR029016">
    <property type="entry name" value="GAF-like_dom_sf"/>
</dbReference>
<dbReference type="AlphaFoldDB" id="A0A7C3ZF33"/>
<sequence length="505" mass="55134">MVVKGNPTNLVMVAPSKQLFTMDNLEALEAQKRSSVLAALGLVAGEKVSVFQEALGETAAFLQAPICFLGVIEPERLWLRAAVDLSDLDIIFRLGVEGQFGRGESLFALAAKSERVLAIRDGAVDPDLGQSELVRHYGIRAYLGIPLINSEGDFLGVLAVMDLAPRSFSAKEIRFLQMTARWIASEWERDALMQHLGQQYHLSALSVLGDGEPVRGTQQLHALKIELLDRLTQELRNPLTSVMGMARVLSQEVYGNLNQKQKEYLGIIHGSGRYLLCLLDEIVALQELNDKSVNLDISAVDVEMLCHQVVNNLQHAAAKREQKITLSASPGNRIWMLDKDKVYQIIYHLVSRLIQGAIAGGTVCIHIELHSSSPKKGVAPHLEIQVWVSHPEFGDGIYPTELLWCSLPEPLTPVPSEAENESAPGEVAPRYLDVSAPVAGGSPGKPVSEPQKTQEVVKSNVKLSREELGVLLSCHLADLLGGRIALEGESESGIKYVVQLPPLAV</sequence>
<dbReference type="Gene3D" id="3.30.565.10">
    <property type="entry name" value="Histidine kinase-like ATPase, C-terminal domain"/>
    <property type="match status" value="1"/>
</dbReference>
<dbReference type="PROSITE" id="PS50109">
    <property type="entry name" value="HIS_KIN"/>
    <property type="match status" value="1"/>
</dbReference>